<feature type="signal peptide" evidence="1">
    <location>
        <begin position="1"/>
        <end position="27"/>
    </location>
</feature>
<sequence>MTAKTPSVLALSLTLSLTLNTAGLAHAAGTASPAIYPAKGQSAKQQDKDKYQCYGWARDQTGFDPAQVQTAAAPAPQPPGALARGAMGGAAIASIADHDPADGAAAGALGAAVRGKMKERQAAQQQQQVQAQQKGAYDRAFKACMEGRGYALR</sequence>
<proteinExistence type="predicted"/>
<evidence type="ECO:0000256" key="1">
    <source>
        <dbReference type="SAM" id="SignalP"/>
    </source>
</evidence>
<protein>
    <recommendedName>
        <fullName evidence="4">YMGG-like Gly-zipper domain-containing protein</fullName>
    </recommendedName>
</protein>
<dbReference type="EMBL" id="BAABGJ010000081">
    <property type="protein sequence ID" value="GAA4359758.1"/>
    <property type="molecule type" value="Genomic_DNA"/>
</dbReference>
<comment type="caution">
    <text evidence="2">The sequence shown here is derived from an EMBL/GenBank/DDBJ whole genome shotgun (WGS) entry which is preliminary data.</text>
</comment>
<keyword evidence="1" id="KW-0732">Signal</keyword>
<evidence type="ECO:0000313" key="2">
    <source>
        <dbReference type="EMBL" id="GAA4359758.1"/>
    </source>
</evidence>
<dbReference type="RefSeq" id="WP_345542165.1">
    <property type="nucleotide sequence ID" value="NZ_BAABGJ010000081.1"/>
</dbReference>
<evidence type="ECO:0008006" key="4">
    <source>
        <dbReference type="Google" id="ProtNLM"/>
    </source>
</evidence>
<dbReference type="Proteomes" id="UP001500975">
    <property type="component" value="Unassembled WGS sequence"/>
</dbReference>
<accession>A0ABP8IIZ4</accession>
<reference evidence="3" key="1">
    <citation type="journal article" date="2019" name="Int. J. Syst. Evol. Microbiol.">
        <title>The Global Catalogue of Microorganisms (GCM) 10K type strain sequencing project: providing services to taxonomists for standard genome sequencing and annotation.</title>
        <authorList>
            <consortium name="The Broad Institute Genomics Platform"/>
            <consortium name="The Broad Institute Genome Sequencing Center for Infectious Disease"/>
            <person name="Wu L."/>
            <person name="Ma J."/>
        </authorList>
    </citation>
    <scope>NUCLEOTIDE SEQUENCE [LARGE SCALE GENOMIC DNA]</scope>
    <source>
        <strain evidence="3">JCM 17804</strain>
    </source>
</reference>
<feature type="chain" id="PRO_5045125376" description="YMGG-like Gly-zipper domain-containing protein" evidence="1">
    <location>
        <begin position="28"/>
        <end position="153"/>
    </location>
</feature>
<evidence type="ECO:0000313" key="3">
    <source>
        <dbReference type="Proteomes" id="UP001500975"/>
    </source>
</evidence>
<organism evidence="2 3">
    <name type="scientific">Variovorax defluvii</name>
    <dbReference type="NCBI Taxonomy" id="913761"/>
    <lineage>
        <taxon>Bacteria</taxon>
        <taxon>Pseudomonadati</taxon>
        <taxon>Pseudomonadota</taxon>
        <taxon>Betaproteobacteria</taxon>
        <taxon>Burkholderiales</taxon>
        <taxon>Comamonadaceae</taxon>
        <taxon>Variovorax</taxon>
    </lineage>
</organism>
<keyword evidence="3" id="KW-1185">Reference proteome</keyword>
<name>A0ABP8IIZ4_9BURK</name>
<gene>
    <name evidence="2" type="ORF">GCM10023165_56230</name>
</gene>